<comment type="caution">
    <text evidence="2">The sequence shown here is derived from an EMBL/GenBank/DDBJ whole genome shotgun (WGS) entry which is preliminary data.</text>
</comment>
<protein>
    <submittedName>
        <fullName evidence="2">TnpA family transposase</fullName>
    </submittedName>
</protein>
<evidence type="ECO:0000313" key="3">
    <source>
        <dbReference type="Proteomes" id="UP000578077"/>
    </source>
</evidence>
<accession>A0A841E4R3</accession>
<dbReference type="Proteomes" id="UP000578077">
    <property type="component" value="Unassembled WGS sequence"/>
</dbReference>
<dbReference type="GO" id="GO:0004803">
    <property type="term" value="F:transposase activity"/>
    <property type="evidence" value="ECO:0007669"/>
    <property type="project" value="InterPro"/>
</dbReference>
<dbReference type="GO" id="GO:0006313">
    <property type="term" value="P:DNA transposition"/>
    <property type="evidence" value="ECO:0007669"/>
    <property type="project" value="InterPro"/>
</dbReference>
<sequence>MLEVGRAEKTAFCAHYLRDRDVQYEVGSGLNVVENSHGIHGEIL</sequence>
<proteinExistence type="predicted"/>
<reference evidence="2 3" key="1">
    <citation type="submission" date="2020-08" db="EMBL/GenBank/DDBJ databases">
        <title>Sequencing the genomes of 1000 actinobacteria strains.</title>
        <authorList>
            <person name="Klenk H.-P."/>
        </authorList>
    </citation>
    <scope>NUCLEOTIDE SEQUENCE [LARGE SCALE GENOMIC DNA]</scope>
    <source>
        <strain evidence="2 3">DSM 44593</strain>
    </source>
</reference>
<gene>
    <name evidence="2" type="ORF">HNR25_000020</name>
</gene>
<dbReference type="EMBL" id="JACHLY010000001">
    <property type="protein sequence ID" value="MBB5996269.1"/>
    <property type="molecule type" value="Genomic_DNA"/>
</dbReference>
<evidence type="ECO:0000259" key="1">
    <source>
        <dbReference type="Pfam" id="PF01526"/>
    </source>
</evidence>
<dbReference type="Pfam" id="PF01526">
    <property type="entry name" value="DDE_Tnp_Tn3"/>
    <property type="match status" value="1"/>
</dbReference>
<evidence type="ECO:0000313" key="2">
    <source>
        <dbReference type="EMBL" id="MBB5996269.1"/>
    </source>
</evidence>
<keyword evidence="3" id="KW-1185">Reference proteome</keyword>
<organism evidence="2 3">
    <name type="scientific">Streptomonospora salina</name>
    <dbReference type="NCBI Taxonomy" id="104205"/>
    <lineage>
        <taxon>Bacteria</taxon>
        <taxon>Bacillati</taxon>
        <taxon>Actinomycetota</taxon>
        <taxon>Actinomycetes</taxon>
        <taxon>Streptosporangiales</taxon>
        <taxon>Nocardiopsidaceae</taxon>
        <taxon>Streptomonospora</taxon>
    </lineage>
</organism>
<dbReference type="AlphaFoldDB" id="A0A841E4R3"/>
<name>A0A841E4R3_9ACTN</name>
<dbReference type="InterPro" id="IPR002513">
    <property type="entry name" value="Tn3_Tnp_DDE_dom"/>
</dbReference>
<feature type="domain" description="Tn3 transposase DDE" evidence="1">
    <location>
        <begin position="2"/>
        <end position="43"/>
    </location>
</feature>